<dbReference type="EMBL" id="JAXUIC010000006">
    <property type="protein sequence ID" value="KAK4584050.1"/>
    <property type="molecule type" value="Genomic_DNA"/>
</dbReference>
<evidence type="ECO:0000256" key="8">
    <source>
        <dbReference type="ARBA" id="ARBA00023043"/>
    </source>
</evidence>
<dbReference type="SMART" id="SM00248">
    <property type="entry name" value="ANK"/>
    <property type="match status" value="3"/>
</dbReference>
<dbReference type="GO" id="GO:0006357">
    <property type="term" value="P:regulation of transcription by RNA polymerase II"/>
    <property type="evidence" value="ECO:0007669"/>
    <property type="project" value="TreeGrafter"/>
</dbReference>
<evidence type="ECO:0000256" key="12">
    <source>
        <dbReference type="ARBA" id="ARBA00023242"/>
    </source>
</evidence>
<accession>A0AAN7IRT6</accession>
<dbReference type="PROSITE" id="PS50096">
    <property type="entry name" value="IQ"/>
    <property type="match status" value="2"/>
</dbReference>
<dbReference type="Gene3D" id="1.20.5.190">
    <property type="match status" value="1"/>
</dbReference>
<dbReference type="GO" id="GO:0005516">
    <property type="term" value="F:calmodulin binding"/>
    <property type="evidence" value="ECO:0007669"/>
    <property type="project" value="UniProtKB-KW"/>
</dbReference>
<evidence type="ECO:0000256" key="13">
    <source>
        <dbReference type="PROSITE-ProRule" id="PRU00023"/>
    </source>
</evidence>
<organism evidence="14 15">
    <name type="scientific">Quercus rubra</name>
    <name type="common">Northern red oak</name>
    <name type="synonym">Quercus borealis</name>
    <dbReference type="NCBI Taxonomy" id="3512"/>
    <lineage>
        <taxon>Eukaryota</taxon>
        <taxon>Viridiplantae</taxon>
        <taxon>Streptophyta</taxon>
        <taxon>Embryophyta</taxon>
        <taxon>Tracheophyta</taxon>
        <taxon>Spermatophyta</taxon>
        <taxon>Magnoliopsida</taxon>
        <taxon>eudicotyledons</taxon>
        <taxon>Gunneridae</taxon>
        <taxon>Pentapetalae</taxon>
        <taxon>rosids</taxon>
        <taxon>fabids</taxon>
        <taxon>Fagales</taxon>
        <taxon>Fagaceae</taxon>
        <taxon>Quercus</taxon>
    </lineage>
</organism>
<keyword evidence="15" id="KW-1185">Reference proteome</keyword>
<dbReference type="PANTHER" id="PTHR23335:SF30">
    <property type="entry name" value="CALMODULIN-BINDING TRANSCRIPTION ACTIVATOR 3"/>
    <property type="match status" value="1"/>
</dbReference>
<dbReference type="GO" id="GO:0005634">
    <property type="term" value="C:nucleus"/>
    <property type="evidence" value="ECO:0007669"/>
    <property type="project" value="UniProtKB-SubCell"/>
</dbReference>
<dbReference type="SUPFAM" id="SSF48403">
    <property type="entry name" value="Ankyrin repeat"/>
    <property type="match status" value="1"/>
</dbReference>
<evidence type="ECO:0000256" key="11">
    <source>
        <dbReference type="ARBA" id="ARBA00023163"/>
    </source>
</evidence>
<dbReference type="InterPro" id="IPR036770">
    <property type="entry name" value="Ankyrin_rpt-contain_sf"/>
</dbReference>
<evidence type="ECO:0000256" key="10">
    <source>
        <dbReference type="ARBA" id="ARBA00023159"/>
    </source>
</evidence>
<evidence type="ECO:0000256" key="1">
    <source>
        <dbReference type="ARBA" id="ARBA00004123"/>
    </source>
</evidence>
<dbReference type="InterPro" id="IPR002110">
    <property type="entry name" value="Ankyrin_rpt"/>
</dbReference>
<dbReference type="SMART" id="SM00015">
    <property type="entry name" value="IQ"/>
    <property type="match status" value="2"/>
</dbReference>
<dbReference type="PROSITE" id="PS50088">
    <property type="entry name" value="ANK_REPEAT"/>
    <property type="match status" value="1"/>
</dbReference>
<keyword evidence="10" id="KW-0010">Activator</keyword>
<dbReference type="Gene3D" id="1.25.40.20">
    <property type="entry name" value="Ankyrin repeat-containing domain"/>
    <property type="match status" value="1"/>
</dbReference>
<comment type="caution">
    <text evidence="14">The sequence shown here is derived from an EMBL/GenBank/DDBJ whole genome shotgun (WGS) entry which is preliminary data.</text>
</comment>
<protein>
    <submittedName>
        <fullName evidence="14">Uncharacterized protein</fullName>
    </submittedName>
</protein>
<keyword evidence="8 13" id="KW-0040">ANK repeat</keyword>
<dbReference type="Proteomes" id="UP001324115">
    <property type="component" value="Unassembled WGS sequence"/>
</dbReference>
<keyword evidence="7" id="KW-0346">Stress response</keyword>
<evidence type="ECO:0000256" key="5">
    <source>
        <dbReference type="ARBA" id="ARBA00022860"/>
    </source>
</evidence>
<sequence length="405" mass="44870">MSDEYQVNHIKDVVTSDNYSGKVNENLLFRFEKLLSLTSACPPNADYISVSKKSQLSSKISSLLVGEDEEWDQMLNVIIYPKKEWDQMLKPASEKDFSSKEVQDKLCKNLLKEKLHKWLLQKTVEDGKGPSVLDEVGQGVLHLAAALGHDWALEPIIIAGVSVNFRDVNGWTALHWAAFSGREQTVASLVSLGAAPGALTDPSPKYPSGRTAADLAYANGHKGIAGYLAESHLSTHLSSLKLDTGEGDAAEISGAKAVQKVSERSATPVSDGDLSYGLSLKDSLAAVRNASQAFACIYQVFRVESLNKKQLKEYGDDTFGMSDEQAVSLLALKKNKSGQHDLPVHAAAIRIQNKFRSWKGRREFLIIRQRIVKIQAHVRGHQVRKNYKKFTWSVGIVEKIILRWR</sequence>
<dbReference type="InterPro" id="IPR000048">
    <property type="entry name" value="IQ_motif_EF-hand-BS"/>
</dbReference>
<dbReference type="Pfam" id="PF00612">
    <property type="entry name" value="IQ"/>
    <property type="match status" value="2"/>
</dbReference>
<dbReference type="Pfam" id="PF12796">
    <property type="entry name" value="Ank_2"/>
    <property type="match status" value="1"/>
</dbReference>
<dbReference type="SUPFAM" id="SSF52540">
    <property type="entry name" value="P-loop containing nucleoside triphosphate hydrolases"/>
    <property type="match status" value="1"/>
</dbReference>
<comment type="subcellular location">
    <subcellularLocation>
        <location evidence="1">Nucleus</location>
    </subcellularLocation>
</comment>
<dbReference type="FunFam" id="1.20.5.190:FF:000003">
    <property type="entry name" value="Calmodulin-binding transcription activator 2"/>
    <property type="match status" value="1"/>
</dbReference>
<gene>
    <name evidence="14" type="ORF">RGQ29_021975</name>
</gene>
<keyword evidence="12" id="KW-0539">Nucleus</keyword>
<dbReference type="PANTHER" id="PTHR23335">
    <property type="entry name" value="CALMODULIN-BINDING TRANSCRIPTION ACTIVATOR CAMTA"/>
    <property type="match status" value="1"/>
</dbReference>
<dbReference type="AlphaFoldDB" id="A0AAN7IRT6"/>
<keyword evidence="11" id="KW-0804">Transcription</keyword>
<evidence type="ECO:0000256" key="9">
    <source>
        <dbReference type="ARBA" id="ARBA00023125"/>
    </source>
</evidence>
<keyword evidence="5" id="KW-0112">Calmodulin-binding</keyword>
<keyword evidence="9" id="KW-0238">DNA-binding</keyword>
<dbReference type="PROSITE" id="PS50297">
    <property type="entry name" value="ANK_REP_REGION"/>
    <property type="match status" value="1"/>
</dbReference>
<evidence type="ECO:0000313" key="15">
    <source>
        <dbReference type="Proteomes" id="UP001324115"/>
    </source>
</evidence>
<evidence type="ECO:0000256" key="7">
    <source>
        <dbReference type="ARBA" id="ARBA00023016"/>
    </source>
</evidence>
<comment type="similarity">
    <text evidence="2">Belongs to the CAMTA family.</text>
</comment>
<name>A0AAN7IRT6_QUERU</name>
<keyword evidence="6" id="KW-0805">Transcription regulation</keyword>
<dbReference type="GO" id="GO:0003690">
    <property type="term" value="F:double-stranded DNA binding"/>
    <property type="evidence" value="ECO:0007669"/>
    <property type="project" value="TreeGrafter"/>
</dbReference>
<dbReference type="GO" id="GO:0003712">
    <property type="term" value="F:transcription coregulator activity"/>
    <property type="evidence" value="ECO:0007669"/>
    <property type="project" value="TreeGrafter"/>
</dbReference>
<proteinExistence type="inferred from homology"/>
<evidence type="ECO:0000256" key="2">
    <source>
        <dbReference type="ARBA" id="ARBA00008267"/>
    </source>
</evidence>
<evidence type="ECO:0000313" key="14">
    <source>
        <dbReference type="EMBL" id="KAK4584050.1"/>
    </source>
</evidence>
<reference evidence="14 15" key="1">
    <citation type="journal article" date="2023" name="G3 (Bethesda)">
        <title>A haplotype-resolved chromosome-scale genome for Quercus rubra L. provides insights into the genetics of adaptive traits for red oak species.</title>
        <authorList>
            <person name="Kapoor B."/>
            <person name="Jenkins J."/>
            <person name="Schmutz J."/>
            <person name="Zhebentyayeva T."/>
            <person name="Kuelheim C."/>
            <person name="Coggeshall M."/>
            <person name="Heim C."/>
            <person name="Lasky J.R."/>
            <person name="Leites L."/>
            <person name="Islam-Faridi N."/>
            <person name="Romero-Severson J."/>
            <person name="DeLeo V.L."/>
            <person name="Lucas S.M."/>
            <person name="Lazic D."/>
            <person name="Gailing O."/>
            <person name="Carlson J."/>
            <person name="Staton M."/>
        </authorList>
    </citation>
    <scope>NUCLEOTIDE SEQUENCE [LARGE SCALE GENOMIC DNA]</scope>
    <source>
        <strain evidence="14">Pseudo-F2</strain>
    </source>
</reference>
<evidence type="ECO:0000256" key="4">
    <source>
        <dbReference type="ARBA" id="ARBA00022837"/>
    </source>
</evidence>
<dbReference type="InterPro" id="IPR027417">
    <property type="entry name" value="P-loop_NTPase"/>
</dbReference>
<feature type="repeat" description="ANK" evidence="13">
    <location>
        <begin position="169"/>
        <end position="201"/>
    </location>
</feature>
<evidence type="ECO:0000256" key="6">
    <source>
        <dbReference type="ARBA" id="ARBA00023015"/>
    </source>
</evidence>
<keyword evidence="4" id="KW-0106">Calcium</keyword>
<keyword evidence="3" id="KW-0677">Repeat</keyword>
<evidence type="ECO:0000256" key="3">
    <source>
        <dbReference type="ARBA" id="ARBA00022737"/>
    </source>
</evidence>